<dbReference type="PANTHER" id="PTHR45947">
    <property type="entry name" value="SULFOQUINOVOSYL TRANSFERASE SQD2"/>
    <property type="match status" value="1"/>
</dbReference>
<evidence type="ECO:0000259" key="1">
    <source>
        <dbReference type="Pfam" id="PF13439"/>
    </source>
</evidence>
<dbReference type="PANTHER" id="PTHR45947:SF13">
    <property type="entry name" value="TRANSFERASE"/>
    <property type="match status" value="1"/>
</dbReference>
<organism evidence="2 3">
    <name type="scientific">Bradyrhizobium stylosanthis</name>
    <dbReference type="NCBI Taxonomy" id="1803665"/>
    <lineage>
        <taxon>Bacteria</taxon>
        <taxon>Pseudomonadati</taxon>
        <taxon>Pseudomonadota</taxon>
        <taxon>Alphaproteobacteria</taxon>
        <taxon>Hyphomicrobiales</taxon>
        <taxon>Nitrobacteraceae</taxon>
        <taxon>Bradyrhizobium</taxon>
    </lineage>
</organism>
<comment type="caution">
    <text evidence="2">The sequence shown here is derived from an EMBL/GenBank/DDBJ whole genome shotgun (WGS) entry which is preliminary data.</text>
</comment>
<dbReference type="RefSeq" id="WP_145667613.1">
    <property type="nucleotide sequence ID" value="NZ_VITK01000008.1"/>
</dbReference>
<dbReference type="InterPro" id="IPR028098">
    <property type="entry name" value="Glyco_trans_4-like_N"/>
</dbReference>
<keyword evidence="3" id="KW-1185">Reference proteome</keyword>
<dbReference type="STRING" id="1803665.GCA_001641335_06393"/>
<dbReference type="Pfam" id="PF13692">
    <property type="entry name" value="Glyco_trans_1_4"/>
    <property type="match status" value="1"/>
</dbReference>
<dbReference type="CDD" id="cd03823">
    <property type="entry name" value="GT4_ExpE7-like"/>
    <property type="match status" value="1"/>
</dbReference>
<sequence length="403" mass="44959">MRILFVSAFFPPFVQGGAEISARNLAAWLHANGHEIAVLTTAPTPADEVRGAIVDDLKVWRFHMPRPYTVFEAAQKGGLQKSVWHLQDHFDPRNERIMRQVLDEFSPDLVSIHVLQGLGWNALRVIGARNIPVVITLHDLSLACVRMAMFRDGRECESLCAPCAFSSRAKLAFLRSVPRLGFVSPSLAILRRLSALQPLQRWAQAHILNPNKSPTPTVERSPSRTVRFLYVGRLHESKGLYVLLEAIEPLAARHEFKLTLVGTGPSEDDLKRRFGHHRWLEFTGHVSVQDVTNRMMQSDLLLVPSVWFENSPGVIIEALGRGLPVMGSNAGGIPELVTHEKNGVLVEAGDVRAWSAAIEGILDHPERLDAYKDSADAAMQEFDQDTLGRRVVAFYEKVRTQPA</sequence>
<proteinExistence type="predicted"/>
<accession>A0A560DB69</accession>
<keyword evidence="2" id="KW-0808">Transferase</keyword>
<dbReference type="OrthoDB" id="9807414at2"/>
<dbReference type="AlphaFoldDB" id="A0A560DB69"/>
<evidence type="ECO:0000313" key="3">
    <source>
        <dbReference type="Proteomes" id="UP000319949"/>
    </source>
</evidence>
<protein>
    <submittedName>
        <fullName evidence="2">Glycosyltransferase involved in cell wall biosynthesis</fullName>
    </submittedName>
</protein>
<dbReference type="GO" id="GO:0016757">
    <property type="term" value="F:glycosyltransferase activity"/>
    <property type="evidence" value="ECO:0007669"/>
    <property type="project" value="UniProtKB-ARBA"/>
</dbReference>
<dbReference type="Pfam" id="PF13439">
    <property type="entry name" value="Glyco_transf_4"/>
    <property type="match status" value="1"/>
</dbReference>
<dbReference type="Gene3D" id="3.40.50.2000">
    <property type="entry name" value="Glycogen Phosphorylase B"/>
    <property type="match status" value="2"/>
</dbReference>
<gene>
    <name evidence="2" type="ORF">FBZ96_10834</name>
</gene>
<reference evidence="2 3" key="1">
    <citation type="submission" date="2019-06" db="EMBL/GenBank/DDBJ databases">
        <title>Genomic Encyclopedia of Type Strains, Phase IV (KMG-V): Genome sequencing to study the core and pangenomes of soil and plant-associated prokaryotes.</title>
        <authorList>
            <person name="Whitman W."/>
        </authorList>
    </citation>
    <scope>NUCLEOTIDE SEQUENCE [LARGE SCALE GENOMIC DNA]</scope>
    <source>
        <strain evidence="2 3">BR 510</strain>
    </source>
</reference>
<dbReference type="SUPFAM" id="SSF53756">
    <property type="entry name" value="UDP-Glycosyltransferase/glycogen phosphorylase"/>
    <property type="match status" value="1"/>
</dbReference>
<dbReference type="InterPro" id="IPR050194">
    <property type="entry name" value="Glycosyltransferase_grp1"/>
</dbReference>
<feature type="domain" description="Glycosyltransferase subfamily 4-like N-terminal" evidence="1">
    <location>
        <begin position="16"/>
        <end position="141"/>
    </location>
</feature>
<name>A0A560DB69_9BRAD</name>
<dbReference type="Proteomes" id="UP000319949">
    <property type="component" value="Unassembled WGS sequence"/>
</dbReference>
<evidence type="ECO:0000313" key="2">
    <source>
        <dbReference type="EMBL" id="TWA94302.1"/>
    </source>
</evidence>
<dbReference type="EMBL" id="VITK01000008">
    <property type="protein sequence ID" value="TWA94302.1"/>
    <property type="molecule type" value="Genomic_DNA"/>
</dbReference>